<dbReference type="GO" id="GO:0045892">
    <property type="term" value="P:negative regulation of DNA-templated transcription"/>
    <property type="evidence" value="ECO:0007669"/>
    <property type="project" value="InterPro"/>
</dbReference>
<dbReference type="GO" id="GO:0008270">
    <property type="term" value="F:zinc ion binding"/>
    <property type="evidence" value="ECO:0007669"/>
    <property type="project" value="UniProtKB-KW"/>
</dbReference>
<dbReference type="InParanoid" id="A0A067R7Z9"/>
<feature type="domain" description="C3H1-type" evidence="4">
    <location>
        <begin position="201"/>
        <end position="228"/>
    </location>
</feature>
<keyword evidence="2" id="KW-0479">Metal-binding</keyword>
<dbReference type="SMART" id="SM00356">
    <property type="entry name" value="ZnF_C3H1"/>
    <property type="match status" value="2"/>
</dbReference>
<reference evidence="5 6" key="1">
    <citation type="journal article" date="2014" name="Nat. Commun.">
        <title>Molecular traces of alternative social organization in a termite genome.</title>
        <authorList>
            <person name="Terrapon N."/>
            <person name="Li C."/>
            <person name="Robertson H.M."/>
            <person name="Ji L."/>
            <person name="Meng X."/>
            <person name="Booth W."/>
            <person name="Chen Z."/>
            <person name="Childers C.P."/>
            <person name="Glastad K.M."/>
            <person name="Gokhale K."/>
            <person name="Gowin J."/>
            <person name="Gronenberg W."/>
            <person name="Hermansen R.A."/>
            <person name="Hu H."/>
            <person name="Hunt B.G."/>
            <person name="Huylmans A.K."/>
            <person name="Khalil S.M."/>
            <person name="Mitchell R.D."/>
            <person name="Munoz-Torres M.C."/>
            <person name="Mustard J.A."/>
            <person name="Pan H."/>
            <person name="Reese J.T."/>
            <person name="Scharf M.E."/>
            <person name="Sun F."/>
            <person name="Vogel H."/>
            <person name="Xiao J."/>
            <person name="Yang W."/>
            <person name="Yang Z."/>
            <person name="Yang Z."/>
            <person name="Zhou J."/>
            <person name="Zhu J."/>
            <person name="Brent C.S."/>
            <person name="Elsik C.G."/>
            <person name="Goodisman M.A."/>
            <person name="Liberles D.A."/>
            <person name="Roe R.M."/>
            <person name="Vargo E.L."/>
            <person name="Vilcinskas A."/>
            <person name="Wang J."/>
            <person name="Bornberg-Bauer E."/>
            <person name="Korb J."/>
            <person name="Zhang G."/>
            <person name="Liebig J."/>
        </authorList>
    </citation>
    <scope>NUCLEOTIDE SEQUENCE [LARGE SCALE GENOMIC DNA]</scope>
    <source>
        <tissue evidence="5">Whole organism</tissue>
    </source>
</reference>
<evidence type="ECO:0000256" key="3">
    <source>
        <dbReference type="SAM" id="MobiDB-lite"/>
    </source>
</evidence>
<evidence type="ECO:0000256" key="2">
    <source>
        <dbReference type="PROSITE-ProRule" id="PRU00723"/>
    </source>
</evidence>
<organism evidence="5 6">
    <name type="scientific">Zootermopsis nevadensis</name>
    <name type="common">Dampwood termite</name>
    <dbReference type="NCBI Taxonomy" id="136037"/>
    <lineage>
        <taxon>Eukaryota</taxon>
        <taxon>Metazoa</taxon>
        <taxon>Ecdysozoa</taxon>
        <taxon>Arthropoda</taxon>
        <taxon>Hexapoda</taxon>
        <taxon>Insecta</taxon>
        <taxon>Pterygota</taxon>
        <taxon>Neoptera</taxon>
        <taxon>Polyneoptera</taxon>
        <taxon>Dictyoptera</taxon>
        <taxon>Blattodea</taxon>
        <taxon>Blattoidea</taxon>
        <taxon>Termitoidae</taxon>
        <taxon>Termopsidae</taxon>
        <taxon>Zootermopsis</taxon>
    </lineage>
</organism>
<dbReference type="Gene3D" id="4.10.1000.10">
    <property type="entry name" value="Zinc finger, CCCH-type"/>
    <property type="match status" value="1"/>
</dbReference>
<keyword evidence="6" id="KW-1185">Reference proteome</keyword>
<dbReference type="EMBL" id="KK852643">
    <property type="protein sequence ID" value="KDR19566.1"/>
    <property type="molecule type" value="Genomic_DNA"/>
</dbReference>
<feature type="zinc finger region" description="C3H1-type" evidence="2">
    <location>
        <begin position="201"/>
        <end position="228"/>
    </location>
</feature>
<dbReference type="InterPro" id="IPR045124">
    <property type="entry name" value="Su(sable)-like"/>
</dbReference>
<keyword evidence="2" id="KW-0863">Zinc-finger</keyword>
<dbReference type="PANTHER" id="PTHR13119:SF12">
    <property type="entry name" value="PROTEIN SUPPRESSOR OF SABLE"/>
    <property type="match status" value="1"/>
</dbReference>
<gene>
    <name evidence="5" type="ORF">L798_06364</name>
</gene>
<dbReference type="PANTHER" id="PTHR13119">
    <property type="entry name" value="ZINC FINGER CCCH DOMAIN-CONTAINING PROTEI"/>
    <property type="match status" value="1"/>
</dbReference>
<dbReference type="GO" id="GO:0005634">
    <property type="term" value="C:nucleus"/>
    <property type="evidence" value="ECO:0007669"/>
    <property type="project" value="TreeGrafter"/>
</dbReference>
<feature type="domain" description="C3H1-type" evidence="4">
    <location>
        <begin position="177"/>
        <end position="200"/>
    </location>
</feature>
<proteinExistence type="predicted"/>
<dbReference type="PROSITE" id="PS50103">
    <property type="entry name" value="ZF_C3H1"/>
    <property type="match status" value="2"/>
</dbReference>
<dbReference type="GO" id="GO:0003723">
    <property type="term" value="F:RNA binding"/>
    <property type="evidence" value="ECO:0007669"/>
    <property type="project" value="InterPro"/>
</dbReference>
<evidence type="ECO:0000256" key="1">
    <source>
        <dbReference type="ARBA" id="ARBA00022737"/>
    </source>
</evidence>
<sequence length="236" mass="26746">MCQCGMSPPVGGLEPQFLPDKRPDSGGTDMRSLQYSRLREELTMEGEQLLSDLSYMQHLYQGSDWQDDTTPPEESLVDWSIEQEELDGDRKLCCLSPTEDSTQEMMMYGEDTGCPQSLPVSQSSVKKTKSVDFRTSSPAIAFPRLALLSKELEEEWKQIERPFNAKAVQKDRKRRHSASQRACIYFLEGSCRRPHCRFSHDLATVPCRFWVDSSCLKGIACPFLHGSAQALRPVTL</sequence>
<keyword evidence="1" id="KW-0677">Repeat</keyword>
<keyword evidence="2" id="KW-0862">Zinc</keyword>
<protein>
    <recommendedName>
        <fullName evidence="4">C3H1-type domain-containing protein</fullName>
    </recommendedName>
</protein>
<feature type="zinc finger region" description="C3H1-type" evidence="2">
    <location>
        <begin position="177"/>
        <end position="200"/>
    </location>
</feature>
<dbReference type="AlphaFoldDB" id="A0A067R7Z9"/>
<evidence type="ECO:0000313" key="6">
    <source>
        <dbReference type="Proteomes" id="UP000027135"/>
    </source>
</evidence>
<accession>A0A067R7Z9</accession>
<dbReference type="OrthoDB" id="8182230at2759"/>
<feature type="region of interest" description="Disordered" evidence="3">
    <location>
        <begin position="1"/>
        <end position="30"/>
    </location>
</feature>
<dbReference type="STRING" id="136037.A0A067R7Z9"/>
<name>A0A067R7Z9_ZOONE</name>
<evidence type="ECO:0000313" key="5">
    <source>
        <dbReference type="EMBL" id="KDR19566.1"/>
    </source>
</evidence>
<dbReference type="InterPro" id="IPR000571">
    <property type="entry name" value="Znf_CCCH"/>
</dbReference>
<evidence type="ECO:0000259" key="4">
    <source>
        <dbReference type="PROSITE" id="PS50103"/>
    </source>
</evidence>
<dbReference type="Proteomes" id="UP000027135">
    <property type="component" value="Unassembled WGS sequence"/>
</dbReference>
<dbReference type="Pfam" id="PF14608">
    <property type="entry name" value="zf-CCCH_2"/>
    <property type="match status" value="2"/>
</dbReference>